<dbReference type="EMBL" id="BAAAFZ010000052">
    <property type="protein sequence ID" value="GAA0592038.1"/>
    <property type="molecule type" value="Genomic_DNA"/>
</dbReference>
<comment type="caution">
    <text evidence="2">The sequence shown here is derived from an EMBL/GenBank/DDBJ whole genome shotgun (WGS) entry which is preliminary data.</text>
</comment>
<keyword evidence="1" id="KW-0472">Membrane</keyword>
<keyword evidence="1" id="KW-1133">Transmembrane helix</keyword>
<dbReference type="Proteomes" id="UP001501588">
    <property type="component" value="Unassembled WGS sequence"/>
</dbReference>
<sequence length="46" mass="4442">MRIATRASVFSAAEDFARKPPKPAEAAAAGAAGAGGVSLVAVVLMG</sequence>
<evidence type="ECO:0000313" key="2">
    <source>
        <dbReference type="EMBL" id="GAA0592038.1"/>
    </source>
</evidence>
<keyword evidence="3" id="KW-1185">Reference proteome</keyword>
<evidence type="ECO:0000256" key="1">
    <source>
        <dbReference type="SAM" id="Phobius"/>
    </source>
</evidence>
<feature type="transmembrane region" description="Helical" evidence="1">
    <location>
        <begin position="26"/>
        <end position="45"/>
    </location>
</feature>
<accession>A0ABP3QJC2</accession>
<name>A0ABP3QJC2_9PROT</name>
<keyword evidence="1" id="KW-0812">Transmembrane</keyword>
<reference evidence="3" key="1">
    <citation type="journal article" date="2019" name="Int. J. Syst. Evol. Microbiol.">
        <title>The Global Catalogue of Microorganisms (GCM) 10K type strain sequencing project: providing services to taxonomists for standard genome sequencing and annotation.</title>
        <authorList>
            <consortium name="The Broad Institute Genomics Platform"/>
            <consortium name="The Broad Institute Genome Sequencing Center for Infectious Disease"/>
            <person name="Wu L."/>
            <person name="Ma J."/>
        </authorList>
    </citation>
    <scope>NUCLEOTIDE SEQUENCE [LARGE SCALE GENOMIC DNA]</scope>
    <source>
        <strain evidence="3">JCM 9933</strain>
    </source>
</reference>
<proteinExistence type="predicted"/>
<organism evidence="2 3">
    <name type="scientific">Craurococcus roseus</name>
    <dbReference type="NCBI Taxonomy" id="77585"/>
    <lineage>
        <taxon>Bacteria</taxon>
        <taxon>Pseudomonadati</taxon>
        <taxon>Pseudomonadota</taxon>
        <taxon>Alphaproteobacteria</taxon>
        <taxon>Acetobacterales</taxon>
        <taxon>Acetobacteraceae</taxon>
        <taxon>Craurococcus</taxon>
    </lineage>
</organism>
<protein>
    <submittedName>
        <fullName evidence="2">Uncharacterized protein</fullName>
    </submittedName>
</protein>
<evidence type="ECO:0000313" key="3">
    <source>
        <dbReference type="Proteomes" id="UP001501588"/>
    </source>
</evidence>
<gene>
    <name evidence="2" type="ORF">GCM10009416_33060</name>
</gene>